<feature type="coiled-coil region" evidence="13">
    <location>
        <begin position="681"/>
        <end position="930"/>
    </location>
</feature>
<keyword evidence="3" id="KW-0132">Cell division</keyword>
<dbReference type="PIRSF" id="PIRSF005719">
    <property type="entry name" value="SMC"/>
    <property type="match status" value="1"/>
</dbReference>
<dbReference type="InterPro" id="IPR036277">
    <property type="entry name" value="SMC_hinge_sf"/>
</dbReference>
<dbReference type="GO" id="GO:0005634">
    <property type="term" value="C:nucleus"/>
    <property type="evidence" value="ECO:0007669"/>
    <property type="project" value="UniProtKB-SubCell"/>
</dbReference>
<dbReference type="SUPFAM" id="SSF75553">
    <property type="entry name" value="Smc hinge domain"/>
    <property type="match status" value="1"/>
</dbReference>
<dbReference type="InterPro" id="IPR010935">
    <property type="entry name" value="SMC_hinge"/>
</dbReference>
<dbReference type="GO" id="GO:0016887">
    <property type="term" value="F:ATP hydrolysis activity"/>
    <property type="evidence" value="ECO:0007669"/>
    <property type="project" value="InterPro"/>
</dbReference>
<dbReference type="InterPro" id="IPR024704">
    <property type="entry name" value="SMC"/>
</dbReference>
<feature type="coiled-coil region" evidence="13">
    <location>
        <begin position="171"/>
        <end position="202"/>
    </location>
</feature>
<dbReference type="Pfam" id="PF06470">
    <property type="entry name" value="SMC_hinge"/>
    <property type="match status" value="1"/>
</dbReference>
<comment type="subcellular location">
    <subcellularLocation>
        <location evidence="1 12">Nucleus</location>
    </subcellularLocation>
</comment>
<keyword evidence="4" id="KW-0547">Nucleotide-binding</keyword>
<evidence type="ECO:0000256" key="8">
    <source>
        <dbReference type="ARBA" id="ARBA00023067"/>
    </source>
</evidence>
<dbReference type="PANTHER" id="PTHR43977">
    <property type="entry name" value="STRUCTURAL MAINTENANCE OF CHROMOSOMES PROTEIN 3"/>
    <property type="match status" value="1"/>
</dbReference>
<name>A0AA39G7U6_MICHY</name>
<dbReference type="GO" id="GO:0030261">
    <property type="term" value="P:chromosome condensation"/>
    <property type="evidence" value="ECO:0007669"/>
    <property type="project" value="UniProtKB-KW"/>
</dbReference>
<keyword evidence="6" id="KW-0067">ATP-binding</keyword>
<reference evidence="15" key="1">
    <citation type="journal article" date="2023" name="bioRxiv">
        <title>Scaffold-level genome assemblies of two parasitoid biocontrol wasps reveal the parthenogenesis mechanism and an associated novel virus.</title>
        <authorList>
            <person name="Inwood S."/>
            <person name="Skelly J."/>
            <person name="Guhlin J."/>
            <person name="Harrop T."/>
            <person name="Goldson S."/>
            <person name="Dearden P."/>
        </authorList>
    </citation>
    <scope>NUCLEOTIDE SEQUENCE</scope>
    <source>
        <strain evidence="15">Lincoln</strain>
        <tissue evidence="15">Whole body</tissue>
    </source>
</reference>
<evidence type="ECO:0000256" key="4">
    <source>
        <dbReference type="ARBA" id="ARBA00022741"/>
    </source>
</evidence>
<evidence type="ECO:0000259" key="14">
    <source>
        <dbReference type="SMART" id="SM00968"/>
    </source>
</evidence>
<dbReference type="AlphaFoldDB" id="A0AA39G7U6"/>
<dbReference type="InterPro" id="IPR027120">
    <property type="entry name" value="Smc2_ABC"/>
</dbReference>
<evidence type="ECO:0000256" key="2">
    <source>
        <dbReference type="ARBA" id="ARBA00005231"/>
    </source>
</evidence>
<feature type="coiled-coil region" evidence="13">
    <location>
        <begin position="260"/>
        <end position="348"/>
    </location>
</feature>
<dbReference type="Pfam" id="PF02463">
    <property type="entry name" value="SMC_N"/>
    <property type="match status" value="1"/>
</dbReference>
<evidence type="ECO:0000256" key="7">
    <source>
        <dbReference type="ARBA" id="ARBA00023054"/>
    </source>
</evidence>
<keyword evidence="10" id="KW-0131">Cell cycle</keyword>
<evidence type="ECO:0000256" key="11">
    <source>
        <dbReference type="ARBA" id="ARBA00058936"/>
    </source>
</evidence>
<evidence type="ECO:0000256" key="5">
    <source>
        <dbReference type="ARBA" id="ARBA00022776"/>
    </source>
</evidence>
<feature type="coiled-coil region" evidence="13">
    <location>
        <begin position="444"/>
        <end position="495"/>
    </location>
</feature>
<comment type="caution">
    <text evidence="15">The sequence shown here is derived from an EMBL/GenBank/DDBJ whole genome shotgun (WGS) entry which is preliminary data.</text>
</comment>
<accession>A0AA39G7U6</accession>
<dbReference type="FunFam" id="3.40.50.300:FF:000385">
    <property type="entry name" value="Structural maintenance of chromosomes 2"/>
    <property type="match status" value="1"/>
</dbReference>
<dbReference type="EMBL" id="JAQQBR010000001">
    <property type="protein sequence ID" value="KAK0182916.1"/>
    <property type="molecule type" value="Genomic_DNA"/>
</dbReference>
<sequence length="1187" mass="135106">MYVKSMVLDGFKSYGKRIEINGFDKEFNAITGLNGSGKSNILDAICFVLGITALGQVRATSLQELVYKSGQAGIKKASVTITFDNNDKASSPIGYESYEEITVTRQVVIDGKNKYLINGTNVTNKRVQDMFCSVQLNVNNPHFLIMQGRITKVLNMKPLEILSMIEEAAGTRMYEEKKEAAMKTIEKKNNRLREINEILTEEIGPKLVKLKEERAQFVEYQRIERELEHCRKIVLAWKYVTILKNSEKADVDMAAVQNEIKMKQSSIESGKNEIQKIEQNVEELLKKIETGKGSKLETLEQELEVLEKKESKLIAEANSNKEYIKAALEALQELKSNVSDDMAILTQKETDLQDVGGKFEKLRETDKQDAAAVLLAQENLQKINAGLLLSDSGENATLEQQLINTKQTISQAETEVKQCNMKLVHNKDLLKKLQVELKATDSDYPKYSKELNDREKQLKVLNQQLQMLNYDEATLQTFQRQKSDVINKIKKLQDQLESFVLKHPYLRFEYQDPHPNFNRQSVKGLVCTLLKLKEKQSAYALDVVAGSKLYNVVVDTEKTSKALLQYGQLQQRVTIIPLNKINGRSIDDATLRMAQNLVGKENVQPALSLIEYPDNVKSAMTWVFGQTFVCKDSNAAKTIAFHEKIQKKCVTLEGDTYDPSGSLSGGAPSKSGSILLKIDEFKALQDELKMNEQSLQDLNKKIMELTKIEEKHTALKNKIDLQNIEVTMIKQRLEQMTYHKVKEEITALQNSINELEKQMESAKTAEQEGKRRASELEAQLKDSVNIRKKQSKDAENMLKIAQDKAANSKKEWEKYEHGAETLNLEIAELRSGIAESEKQILVAEKKLEELEEKKITFERTLTDLSKSVTELRQNVKKEKNVITQWNKEIQSLSNKKEDITNQNHEFELSIKKLNHEINSMKNIATECTQKLNDLLRKNEWINHDKAFFGEPGGIYDFTRNDPTKMGQKLQQLETVRNKLGRNINTRALNLLNKEEERYSETLKKRKIVENDKKKILDAVSRLEEKKKETLLHAWEQVNRDFGSIFSSLLPGANAKLQPTKSQNVLDGLEVKIGFSGIWKESLGELSGGQKSLVALSLILAMLLFKPAPLYILDEVDAALDLSHTQNIGTMLKRHFKHSQFIIVSLKDGMFNNANVLFTTRFTDGMSTISRVEKVRNNLGDHSRNNNN</sequence>
<proteinExistence type="inferred from homology"/>
<evidence type="ECO:0000256" key="10">
    <source>
        <dbReference type="ARBA" id="ARBA00023306"/>
    </source>
</evidence>
<reference evidence="15" key="2">
    <citation type="submission" date="2023-03" db="EMBL/GenBank/DDBJ databases">
        <authorList>
            <person name="Inwood S.N."/>
            <person name="Skelly J.G."/>
            <person name="Guhlin J."/>
            <person name="Harrop T.W.R."/>
            <person name="Goldson S.G."/>
            <person name="Dearden P.K."/>
        </authorList>
    </citation>
    <scope>NUCLEOTIDE SEQUENCE</scope>
    <source>
        <strain evidence="15">Lincoln</strain>
        <tissue evidence="15">Whole body</tissue>
    </source>
</reference>
<evidence type="ECO:0000256" key="13">
    <source>
        <dbReference type="SAM" id="Coils"/>
    </source>
</evidence>
<dbReference type="SMART" id="SM00968">
    <property type="entry name" value="SMC_hinge"/>
    <property type="match status" value="1"/>
</dbReference>
<evidence type="ECO:0000256" key="9">
    <source>
        <dbReference type="ARBA" id="ARBA00023242"/>
    </source>
</evidence>
<evidence type="ECO:0000313" key="15">
    <source>
        <dbReference type="EMBL" id="KAK0182916.1"/>
    </source>
</evidence>
<dbReference type="SUPFAM" id="SSF57997">
    <property type="entry name" value="Tropomyosin"/>
    <property type="match status" value="1"/>
</dbReference>
<dbReference type="InterPro" id="IPR003395">
    <property type="entry name" value="RecF/RecN/SMC_N"/>
</dbReference>
<dbReference type="Proteomes" id="UP001168972">
    <property type="component" value="Unassembled WGS sequence"/>
</dbReference>
<feature type="domain" description="SMC hinge" evidence="14">
    <location>
        <begin position="520"/>
        <end position="640"/>
    </location>
</feature>
<keyword evidence="8" id="KW-0226">DNA condensation</keyword>
<dbReference type="FunFam" id="3.40.50.300:FF:000278">
    <property type="entry name" value="Structural maintenance of chromosomes 2"/>
    <property type="match status" value="1"/>
</dbReference>
<dbReference type="Gene3D" id="1.20.1060.20">
    <property type="match status" value="1"/>
</dbReference>
<organism evidence="15 16">
    <name type="scientific">Microctonus hyperodae</name>
    <name type="common">Parasitoid wasp</name>
    <dbReference type="NCBI Taxonomy" id="165561"/>
    <lineage>
        <taxon>Eukaryota</taxon>
        <taxon>Metazoa</taxon>
        <taxon>Ecdysozoa</taxon>
        <taxon>Arthropoda</taxon>
        <taxon>Hexapoda</taxon>
        <taxon>Insecta</taxon>
        <taxon>Pterygota</taxon>
        <taxon>Neoptera</taxon>
        <taxon>Endopterygota</taxon>
        <taxon>Hymenoptera</taxon>
        <taxon>Apocrita</taxon>
        <taxon>Ichneumonoidea</taxon>
        <taxon>Braconidae</taxon>
        <taxon>Euphorinae</taxon>
        <taxon>Microctonus</taxon>
    </lineage>
</organism>
<dbReference type="GO" id="GO:0005524">
    <property type="term" value="F:ATP binding"/>
    <property type="evidence" value="ECO:0007669"/>
    <property type="project" value="UniProtKB-KW"/>
</dbReference>
<gene>
    <name evidence="15" type="ORF">PV327_001001</name>
</gene>
<dbReference type="Gene3D" id="3.40.50.300">
    <property type="entry name" value="P-loop containing nucleotide triphosphate hydrolases"/>
    <property type="match status" value="2"/>
</dbReference>
<evidence type="ECO:0000256" key="6">
    <source>
        <dbReference type="ARBA" id="ARBA00022840"/>
    </source>
</evidence>
<comment type="similarity">
    <text evidence="2">Belongs to the SMC family. SMC2 subfamily.</text>
</comment>
<protein>
    <recommendedName>
        <fullName evidence="12">Structural maintenance of chromosomes protein</fullName>
    </recommendedName>
</protein>
<evidence type="ECO:0000313" key="16">
    <source>
        <dbReference type="Proteomes" id="UP001168972"/>
    </source>
</evidence>
<evidence type="ECO:0000256" key="3">
    <source>
        <dbReference type="ARBA" id="ARBA00022618"/>
    </source>
</evidence>
<dbReference type="GO" id="GO:0005694">
    <property type="term" value="C:chromosome"/>
    <property type="evidence" value="ECO:0007669"/>
    <property type="project" value="InterPro"/>
</dbReference>
<keyword evidence="7 13" id="KW-0175">Coiled coil</keyword>
<dbReference type="SUPFAM" id="SSF52540">
    <property type="entry name" value="P-loop containing nucleoside triphosphate hydrolases"/>
    <property type="match status" value="1"/>
</dbReference>
<dbReference type="Gene3D" id="3.30.70.1620">
    <property type="match status" value="1"/>
</dbReference>
<keyword evidence="16" id="KW-1185">Reference proteome</keyword>
<dbReference type="GO" id="GO:0051301">
    <property type="term" value="P:cell division"/>
    <property type="evidence" value="ECO:0007669"/>
    <property type="project" value="UniProtKB-KW"/>
</dbReference>
<feature type="coiled-coil region" evidence="13">
    <location>
        <begin position="991"/>
        <end position="1028"/>
    </location>
</feature>
<keyword evidence="5" id="KW-0498">Mitosis</keyword>
<comment type="function">
    <text evidence="11">Central component of the condensin complex, a complex required for conversion of interphase chromatin into mitotic-like condense chromosomes. The condensin complex probably introduces positive supercoils into relaxed DNA in the presence of type I topoisomerases and converts nicked DNA into positive knotted forms in the presence of type II topoisomerases.</text>
</comment>
<evidence type="ECO:0000256" key="12">
    <source>
        <dbReference type="PIRNR" id="PIRNR005719"/>
    </source>
</evidence>
<evidence type="ECO:0000256" key="1">
    <source>
        <dbReference type="ARBA" id="ARBA00004123"/>
    </source>
</evidence>
<dbReference type="CDD" id="cd03273">
    <property type="entry name" value="ABC_SMC2_euk"/>
    <property type="match status" value="1"/>
</dbReference>
<dbReference type="InterPro" id="IPR027417">
    <property type="entry name" value="P-loop_NTPase"/>
</dbReference>
<keyword evidence="9 12" id="KW-0539">Nucleus</keyword>